<dbReference type="RefSeq" id="WP_011120129.1">
    <property type="nucleotide sequence ID" value="NC_005027.1"/>
</dbReference>
<protein>
    <submittedName>
        <fullName evidence="1">Uncharacterized protein</fullName>
    </submittedName>
</protein>
<dbReference type="EMBL" id="BX294141">
    <property type="protein sequence ID" value="CAD78126.1"/>
    <property type="molecule type" value="Genomic_DNA"/>
</dbReference>
<gene>
    <name evidence="1" type="ordered locus">RB4834</name>
</gene>
<dbReference type="InParanoid" id="Q7UH52"/>
<keyword evidence="2" id="KW-1185">Reference proteome</keyword>
<dbReference type="EnsemblBacteria" id="CAD78126">
    <property type="protein sequence ID" value="CAD78126"/>
    <property type="gene ID" value="RB4834"/>
</dbReference>
<accession>Q7UH52</accession>
<organism evidence="1 2">
    <name type="scientific">Rhodopirellula baltica (strain DSM 10527 / NCIMB 13988 / SH1)</name>
    <dbReference type="NCBI Taxonomy" id="243090"/>
    <lineage>
        <taxon>Bacteria</taxon>
        <taxon>Pseudomonadati</taxon>
        <taxon>Planctomycetota</taxon>
        <taxon>Planctomycetia</taxon>
        <taxon>Pirellulales</taxon>
        <taxon>Pirellulaceae</taxon>
        <taxon>Rhodopirellula</taxon>
    </lineage>
</organism>
<dbReference type="KEGG" id="rba:RB4834"/>
<proteinExistence type="predicted"/>
<dbReference type="OrthoDB" id="290113at2"/>
<dbReference type="PATRIC" id="fig|243090.15.peg.2291"/>
<dbReference type="HOGENOM" id="CLU_2791198_0_0_0"/>
<sequence length="68" mass="8106">MPNQAQTKCPCCLKEMSQSEDSCPTCGYQERDLYSRKLWVEGEADRRIHRAKMLQKLFRILRISQLMR</sequence>
<evidence type="ECO:0000313" key="1">
    <source>
        <dbReference type="EMBL" id="CAD78126.1"/>
    </source>
</evidence>
<dbReference type="Proteomes" id="UP000001025">
    <property type="component" value="Chromosome"/>
</dbReference>
<evidence type="ECO:0000313" key="2">
    <source>
        <dbReference type="Proteomes" id="UP000001025"/>
    </source>
</evidence>
<dbReference type="AlphaFoldDB" id="Q7UH52"/>
<reference evidence="1 2" key="1">
    <citation type="journal article" date="2003" name="Proc. Natl. Acad. Sci. U.S.A.">
        <title>Complete genome sequence of the marine planctomycete Pirellula sp. strain 1.</title>
        <authorList>
            <person name="Gloeckner F.O."/>
            <person name="Kube M."/>
            <person name="Bauer M."/>
            <person name="Teeling H."/>
            <person name="Lombardot T."/>
            <person name="Ludwig W."/>
            <person name="Gade D."/>
            <person name="Beck A."/>
            <person name="Borzym K."/>
            <person name="Heitmann K."/>
            <person name="Rabus R."/>
            <person name="Schlesner H."/>
            <person name="Amann R."/>
            <person name="Reinhardt R."/>
        </authorList>
    </citation>
    <scope>NUCLEOTIDE SEQUENCE [LARGE SCALE GENOMIC DNA]</scope>
    <source>
        <strain evidence="2">DSM 10527 / NCIMB 13988 / SH1</strain>
    </source>
</reference>
<name>Q7UH52_RHOBA</name>